<gene>
    <name evidence="1" type="ORF">ERS739223_00021</name>
</gene>
<dbReference type="EMBL" id="FAVC01000001">
    <property type="protein sequence ID" value="CUU68092.1"/>
    <property type="molecule type" value="Genomic_DNA"/>
</dbReference>
<evidence type="ECO:0000313" key="1">
    <source>
        <dbReference type="EMBL" id="CUU68092.1"/>
    </source>
</evidence>
<organism evidence="1 2">
    <name type="scientific">Campylobacter hyointestinalis subsp. hyointestinalis</name>
    <dbReference type="NCBI Taxonomy" id="91352"/>
    <lineage>
        <taxon>Bacteria</taxon>
        <taxon>Pseudomonadati</taxon>
        <taxon>Campylobacterota</taxon>
        <taxon>Epsilonproteobacteria</taxon>
        <taxon>Campylobacterales</taxon>
        <taxon>Campylobacteraceae</taxon>
        <taxon>Campylobacter</taxon>
    </lineage>
</organism>
<dbReference type="AlphaFoldDB" id="A0A9W5AK90"/>
<comment type="caution">
    <text evidence="1">The sequence shown here is derived from an EMBL/GenBank/DDBJ whole genome shotgun (WGS) entry which is preliminary data.</text>
</comment>
<name>A0A9W5AK90_CAMHY</name>
<proteinExistence type="predicted"/>
<sequence length="141" mass="15962">MELIKPLEIKIKDIDGIEQTFIISRLNAMLGREVIAKYPLSSMPKIGDYENNKDTMLKLISHTQKVLPDGTKITLNSEALINNHITDGETLMKLEYEMLKYNIGFLANGSIQKLAQKIKEALPDIATRILSQSLQSSFQKR</sequence>
<reference evidence="1 2" key="1">
    <citation type="submission" date="2015-11" db="EMBL/GenBank/DDBJ databases">
        <authorList>
            <consortium name="Pathogen Informatics"/>
        </authorList>
    </citation>
    <scope>NUCLEOTIDE SEQUENCE [LARGE SCALE GENOMIC DNA]</scope>
    <source>
        <strain evidence="1 2">007A-0283</strain>
    </source>
</reference>
<dbReference type="RefSeq" id="WP_059442935.1">
    <property type="nucleotide sequence ID" value="NZ_FAVC01000001.1"/>
</dbReference>
<protein>
    <submittedName>
        <fullName evidence="1">Uncharacterized protein</fullName>
    </submittedName>
</protein>
<dbReference type="Proteomes" id="UP000052245">
    <property type="component" value="Unassembled WGS sequence"/>
</dbReference>
<evidence type="ECO:0000313" key="2">
    <source>
        <dbReference type="Proteomes" id="UP000052245"/>
    </source>
</evidence>
<accession>A0A9W5AK90</accession>